<feature type="compositionally biased region" description="Basic residues" evidence="1">
    <location>
        <begin position="1"/>
        <end position="10"/>
    </location>
</feature>
<dbReference type="EMBL" id="LFZN01000124">
    <property type="protein sequence ID" value="KXS98021.1"/>
    <property type="molecule type" value="Genomic_DNA"/>
</dbReference>
<accession>A0A139H6G5</accession>
<reference evidence="2 3" key="1">
    <citation type="submission" date="2015-07" db="EMBL/GenBank/DDBJ databases">
        <title>Comparative genomics of the Sigatoka disease complex on banana suggests a link between parallel evolutionary changes in Pseudocercospora fijiensis and Pseudocercospora eumusae and increased virulence on the banana host.</title>
        <authorList>
            <person name="Chang T.-C."/>
            <person name="Salvucci A."/>
            <person name="Crous P.W."/>
            <person name="Stergiopoulos I."/>
        </authorList>
    </citation>
    <scope>NUCLEOTIDE SEQUENCE [LARGE SCALE GENOMIC DNA]</scope>
    <source>
        <strain evidence="2 3">CBS 114824</strain>
    </source>
</reference>
<gene>
    <name evidence="2" type="ORF">AC578_8793</name>
</gene>
<dbReference type="OrthoDB" id="3648900at2759"/>
<organism evidence="2 3">
    <name type="scientific">Pseudocercospora eumusae</name>
    <dbReference type="NCBI Taxonomy" id="321146"/>
    <lineage>
        <taxon>Eukaryota</taxon>
        <taxon>Fungi</taxon>
        <taxon>Dikarya</taxon>
        <taxon>Ascomycota</taxon>
        <taxon>Pezizomycotina</taxon>
        <taxon>Dothideomycetes</taxon>
        <taxon>Dothideomycetidae</taxon>
        <taxon>Mycosphaerellales</taxon>
        <taxon>Mycosphaerellaceae</taxon>
        <taxon>Pseudocercospora</taxon>
    </lineage>
</organism>
<keyword evidence="3" id="KW-1185">Reference proteome</keyword>
<name>A0A139H6G5_9PEZI</name>
<sequence length="305" mass="34789">MASTRKRKKSSSTAAKAPKARKSESMPASDTSPPQAAEQERKIPFLDLAPELREMIYDSVLKISPTTFSRRAKHLTSTSGLARVNKQIRSEFLARALTNAPILKTTVFDFNFSHIVTFLNKLPDSDLAELESNEPHRTMLIDLKFSGRRFGDLKLLERWLNRAGTMQYQYDPSLGKHAWRRKKGALIDYQYFAKAAHPALYLDSPKGVVTYCRVQKVTLSYMLRSLGGRYGEEKAKIEQTLKHSHIEFEQSRMADGLAEEDLKLLKMRQEDQRGSEKKVWPWHLLEKDIADAAGAEMSVLPMEED</sequence>
<protein>
    <submittedName>
        <fullName evidence="2">Uncharacterized protein</fullName>
    </submittedName>
</protein>
<evidence type="ECO:0000256" key="1">
    <source>
        <dbReference type="SAM" id="MobiDB-lite"/>
    </source>
</evidence>
<dbReference type="AlphaFoldDB" id="A0A139H6G5"/>
<feature type="region of interest" description="Disordered" evidence="1">
    <location>
        <begin position="1"/>
        <end position="42"/>
    </location>
</feature>
<proteinExistence type="predicted"/>
<evidence type="ECO:0000313" key="2">
    <source>
        <dbReference type="EMBL" id="KXS98021.1"/>
    </source>
</evidence>
<comment type="caution">
    <text evidence="2">The sequence shown here is derived from an EMBL/GenBank/DDBJ whole genome shotgun (WGS) entry which is preliminary data.</text>
</comment>
<evidence type="ECO:0000313" key="3">
    <source>
        <dbReference type="Proteomes" id="UP000070133"/>
    </source>
</evidence>
<dbReference type="Proteomes" id="UP000070133">
    <property type="component" value="Unassembled WGS sequence"/>
</dbReference>